<organism evidence="2 3">
    <name type="scientific">Stakelama tenebrarum</name>
    <dbReference type="NCBI Taxonomy" id="2711215"/>
    <lineage>
        <taxon>Bacteria</taxon>
        <taxon>Pseudomonadati</taxon>
        <taxon>Pseudomonadota</taxon>
        <taxon>Alphaproteobacteria</taxon>
        <taxon>Sphingomonadales</taxon>
        <taxon>Sphingomonadaceae</taxon>
        <taxon>Stakelama</taxon>
    </lineage>
</organism>
<dbReference type="AlphaFoldDB" id="A0A6G6Y8E0"/>
<dbReference type="RefSeq" id="WP_165327904.1">
    <property type="nucleotide sequence ID" value="NZ_CP049109.1"/>
</dbReference>
<proteinExistence type="predicted"/>
<dbReference type="InterPro" id="IPR036390">
    <property type="entry name" value="WH_DNA-bd_sf"/>
</dbReference>
<dbReference type="Pfam" id="PF12802">
    <property type="entry name" value="MarR_2"/>
    <property type="match status" value="1"/>
</dbReference>
<dbReference type="EMBL" id="CP049109">
    <property type="protein sequence ID" value="QIG80978.1"/>
    <property type="molecule type" value="Genomic_DNA"/>
</dbReference>
<gene>
    <name evidence="2" type="ORF">G5C33_15060</name>
</gene>
<evidence type="ECO:0000313" key="3">
    <source>
        <dbReference type="Proteomes" id="UP000501568"/>
    </source>
</evidence>
<dbReference type="Proteomes" id="UP000501568">
    <property type="component" value="Chromosome"/>
</dbReference>
<protein>
    <submittedName>
        <fullName evidence="2">MarR family transcriptional regulator</fullName>
    </submittedName>
</protein>
<evidence type="ECO:0000259" key="1">
    <source>
        <dbReference type="Pfam" id="PF12802"/>
    </source>
</evidence>
<evidence type="ECO:0000313" key="2">
    <source>
        <dbReference type="EMBL" id="QIG80978.1"/>
    </source>
</evidence>
<accession>A0A6G6Y8E0</accession>
<dbReference type="KEGG" id="spzr:G5C33_15060"/>
<dbReference type="Gene3D" id="1.10.10.10">
    <property type="entry name" value="Winged helix-like DNA-binding domain superfamily/Winged helix DNA-binding domain"/>
    <property type="match status" value="1"/>
</dbReference>
<dbReference type="InterPro" id="IPR000835">
    <property type="entry name" value="HTH_MarR-typ"/>
</dbReference>
<feature type="domain" description="HTH marR-type" evidence="1">
    <location>
        <begin position="40"/>
        <end position="97"/>
    </location>
</feature>
<sequence length="157" mass="17216">MADMLASNRDPRVDLIAMVYRLHGAMRNRFAGPNANTGLVLLEALVLGAIVVNRDPPTVPEIGRMLGFTRQSIQRAVNKLIALELVEPRANPRHKRAPIFVATQAGRDRMREVQRPSEALAEELAAEFDVARATALRDELAALLSAVQRCASPTDPD</sequence>
<dbReference type="GO" id="GO:0003700">
    <property type="term" value="F:DNA-binding transcription factor activity"/>
    <property type="evidence" value="ECO:0007669"/>
    <property type="project" value="InterPro"/>
</dbReference>
<dbReference type="InterPro" id="IPR036388">
    <property type="entry name" value="WH-like_DNA-bd_sf"/>
</dbReference>
<name>A0A6G6Y8E0_9SPHN</name>
<reference evidence="2 3" key="1">
    <citation type="submission" date="2020-02" db="EMBL/GenBank/DDBJ databases">
        <authorList>
            <person name="Zheng R.K."/>
            <person name="Sun C.M."/>
        </authorList>
    </citation>
    <scope>NUCLEOTIDE SEQUENCE [LARGE SCALE GENOMIC DNA]</scope>
    <source>
        <strain evidence="3">zrk23</strain>
    </source>
</reference>
<keyword evidence="3" id="KW-1185">Reference proteome</keyword>
<dbReference type="SUPFAM" id="SSF46785">
    <property type="entry name" value="Winged helix' DNA-binding domain"/>
    <property type="match status" value="1"/>
</dbReference>